<comment type="caution">
    <text evidence="1">The sequence shown here is derived from an EMBL/GenBank/DDBJ whole genome shotgun (WGS) entry which is preliminary data.</text>
</comment>
<gene>
    <name evidence="1" type="ORF">LCGC14_2239910</name>
</gene>
<evidence type="ECO:0000313" key="1">
    <source>
        <dbReference type="EMBL" id="KKL56989.1"/>
    </source>
</evidence>
<protein>
    <submittedName>
        <fullName evidence="1">Uncharacterized protein</fullName>
    </submittedName>
</protein>
<dbReference type="EMBL" id="LAZR01030313">
    <property type="protein sequence ID" value="KKL56989.1"/>
    <property type="molecule type" value="Genomic_DNA"/>
</dbReference>
<sequence>MCKNGLIYERINSRNLCTFLPLFNLELSCFVDRKREDTIYEDNLNPSQIRKMVHKFLKIDPKNNRFVIEFTEKKVV</sequence>
<reference evidence="1" key="1">
    <citation type="journal article" date="2015" name="Nature">
        <title>Complex archaea that bridge the gap between prokaryotes and eukaryotes.</title>
        <authorList>
            <person name="Spang A."/>
            <person name="Saw J.H."/>
            <person name="Jorgensen S.L."/>
            <person name="Zaremba-Niedzwiedzka K."/>
            <person name="Martijn J."/>
            <person name="Lind A.E."/>
            <person name="van Eijk R."/>
            <person name="Schleper C."/>
            <person name="Guy L."/>
            <person name="Ettema T.J."/>
        </authorList>
    </citation>
    <scope>NUCLEOTIDE SEQUENCE</scope>
</reference>
<proteinExistence type="predicted"/>
<accession>A0A0F9D5Y5</accession>
<dbReference type="AlphaFoldDB" id="A0A0F9D5Y5"/>
<name>A0A0F9D5Y5_9ZZZZ</name>
<organism evidence="1">
    <name type="scientific">marine sediment metagenome</name>
    <dbReference type="NCBI Taxonomy" id="412755"/>
    <lineage>
        <taxon>unclassified sequences</taxon>
        <taxon>metagenomes</taxon>
        <taxon>ecological metagenomes</taxon>
    </lineage>
</organism>